<feature type="transmembrane region" description="Helical" evidence="7">
    <location>
        <begin position="223"/>
        <end position="249"/>
    </location>
</feature>
<keyword evidence="2 7" id="KW-0812">Transmembrane</keyword>
<evidence type="ECO:0000256" key="5">
    <source>
        <dbReference type="ARBA" id="ARBA00023180"/>
    </source>
</evidence>
<dbReference type="InterPro" id="IPR053880">
    <property type="entry name" value="GPR180-like_N"/>
</dbReference>
<feature type="transmembrane region" description="Helical" evidence="7">
    <location>
        <begin position="389"/>
        <end position="411"/>
    </location>
</feature>
<evidence type="ECO:0000256" key="6">
    <source>
        <dbReference type="SAM" id="MobiDB-lite"/>
    </source>
</evidence>
<feature type="compositionally biased region" description="Low complexity" evidence="6">
    <location>
        <begin position="542"/>
        <end position="557"/>
    </location>
</feature>
<feature type="compositionally biased region" description="Basic and acidic residues" evidence="6">
    <location>
        <begin position="558"/>
        <end position="572"/>
    </location>
</feature>
<dbReference type="EMBL" id="JARPUR010000004">
    <property type="protein sequence ID" value="KAK4878359.1"/>
    <property type="molecule type" value="Genomic_DNA"/>
</dbReference>
<feature type="transmembrane region" description="Helical" evidence="7">
    <location>
        <begin position="423"/>
        <end position="444"/>
    </location>
</feature>
<protein>
    <recommendedName>
        <fullName evidence="13">Intimal thickness related receptor IRP domain-containing protein</fullName>
    </recommendedName>
</protein>
<evidence type="ECO:0000313" key="12">
    <source>
        <dbReference type="Proteomes" id="UP001353858"/>
    </source>
</evidence>
<feature type="transmembrane region" description="Helical" evidence="7">
    <location>
        <begin position="261"/>
        <end position="283"/>
    </location>
</feature>
<keyword evidence="3 7" id="KW-1133">Transmembrane helix</keyword>
<evidence type="ECO:0000256" key="3">
    <source>
        <dbReference type="ARBA" id="ARBA00022989"/>
    </source>
</evidence>
<feature type="signal peptide" evidence="8">
    <location>
        <begin position="1"/>
        <end position="17"/>
    </location>
</feature>
<dbReference type="Pfam" id="PF10192">
    <property type="entry name" value="GPR180-TMEM145_TM"/>
    <property type="match status" value="1"/>
</dbReference>
<comment type="subcellular location">
    <subcellularLocation>
        <location evidence="1">Membrane</location>
        <topology evidence="1">Multi-pass membrane protein</topology>
    </subcellularLocation>
</comment>
<organism evidence="11 12">
    <name type="scientific">Aquatica leii</name>
    <dbReference type="NCBI Taxonomy" id="1421715"/>
    <lineage>
        <taxon>Eukaryota</taxon>
        <taxon>Metazoa</taxon>
        <taxon>Ecdysozoa</taxon>
        <taxon>Arthropoda</taxon>
        <taxon>Hexapoda</taxon>
        <taxon>Insecta</taxon>
        <taxon>Pterygota</taxon>
        <taxon>Neoptera</taxon>
        <taxon>Endopterygota</taxon>
        <taxon>Coleoptera</taxon>
        <taxon>Polyphaga</taxon>
        <taxon>Elateriformia</taxon>
        <taxon>Elateroidea</taxon>
        <taxon>Lampyridae</taxon>
        <taxon>Luciolinae</taxon>
        <taxon>Aquatica</taxon>
    </lineage>
</organism>
<dbReference type="AlphaFoldDB" id="A0AAN7PVB9"/>
<feature type="chain" id="PRO_5043015015" description="Intimal thickness related receptor IRP domain-containing protein" evidence="8">
    <location>
        <begin position="18"/>
        <end position="599"/>
    </location>
</feature>
<dbReference type="GO" id="GO:0007186">
    <property type="term" value="P:G protein-coupled receptor signaling pathway"/>
    <property type="evidence" value="ECO:0007669"/>
    <property type="project" value="InterPro"/>
</dbReference>
<dbReference type="GO" id="GO:0019236">
    <property type="term" value="P:response to pheromone"/>
    <property type="evidence" value="ECO:0007669"/>
    <property type="project" value="InterPro"/>
</dbReference>
<keyword evidence="4 7" id="KW-0472">Membrane</keyword>
<dbReference type="Pfam" id="PF21892">
    <property type="entry name" value="TMEM145_N"/>
    <property type="match status" value="1"/>
</dbReference>
<keyword evidence="12" id="KW-1185">Reference proteome</keyword>
<evidence type="ECO:0000256" key="2">
    <source>
        <dbReference type="ARBA" id="ARBA00022692"/>
    </source>
</evidence>
<dbReference type="Proteomes" id="UP001353858">
    <property type="component" value="Unassembled WGS sequence"/>
</dbReference>
<feature type="domain" description="GPR180-like N-terminal" evidence="10">
    <location>
        <begin position="20"/>
        <end position="115"/>
    </location>
</feature>
<feature type="domain" description="GPR180/TMEM145 transmembrane" evidence="9">
    <location>
        <begin position="237"/>
        <end position="438"/>
    </location>
</feature>
<evidence type="ECO:0008006" key="13">
    <source>
        <dbReference type="Google" id="ProtNLM"/>
    </source>
</evidence>
<feature type="region of interest" description="Disordered" evidence="6">
    <location>
        <begin position="532"/>
        <end position="572"/>
    </location>
</feature>
<evidence type="ECO:0000259" key="10">
    <source>
        <dbReference type="Pfam" id="PF21892"/>
    </source>
</evidence>
<feature type="transmembrane region" description="Helical" evidence="7">
    <location>
        <begin position="356"/>
        <end position="377"/>
    </location>
</feature>
<evidence type="ECO:0000256" key="7">
    <source>
        <dbReference type="SAM" id="Phobius"/>
    </source>
</evidence>
<dbReference type="PANTHER" id="PTHR23252">
    <property type="entry name" value="INTIMAL THICKNESS RECEPTOR-RELATED"/>
    <property type="match status" value="1"/>
</dbReference>
<evidence type="ECO:0000256" key="1">
    <source>
        <dbReference type="ARBA" id="ARBA00004141"/>
    </source>
</evidence>
<reference evidence="12" key="1">
    <citation type="submission" date="2023-01" db="EMBL/GenBank/DDBJ databases">
        <title>Key to firefly adult light organ development and bioluminescence: homeobox transcription factors regulate luciferase expression and transportation to peroxisome.</title>
        <authorList>
            <person name="Fu X."/>
        </authorList>
    </citation>
    <scope>NUCLEOTIDE SEQUENCE [LARGE SCALE GENOMIC DNA]</scope>
</reference>
<dbReference type="InterPro" id="IPR047831">
    <property type="entry name" value="GPR180/TMEM145"/>
</dbReference>
<evidence type="ECO:0000256" key="4">
    <source>
        <dbReference type="ARBA" id="ARBA00023136"/>
    </source>
</evidence>
<proteinExistence type="predicted"/>
<name>A0AAN7PVB9_9COLE</name>
<keyword evidence="8" id="KW-0732">Signal</keyword>
<sequence>MLIVLTIAVVQLALTDCKYVEGVLKTNDNWSFLTRFCFLSNEGEFEYLIEFNEENGYPNLLLYYDADNQWPAVYKTNKTCYEKESVLNVKQNQIVNLTVEQPDYRDFAGCIIAPSTTTTSTTTTSPTLTINIPTRKNKLTVAPTDTDGTTESTLYNYTSTSTTKAPIRKRYAKYYINNGPKNRVIVCQNARRFQSIHIKYRILMTNGPPGDYWHEHFSADQFYILPVLIAYSIAYSLLILAILICSVELKSRQLLHSTYKLYVLSVIIQFFGIILQTAAYLKFAVNGIGAPTAKTFGNMMVGCSETCFLLLLLLIAKGYTVTRGRLPLGASVKLTIFMCLYSVFDPGEVLYLYESPAGYGLIVLRIIAWLMFVYSTVFTLKHYPEKSIFYYPFNVCGTLWFIAGPAFILSANTYIDKWVRESVVCAVLLLIIFSGHLMFLMLTLPSLANKNFPYHVRTSQIGIMEITDTTDERIIIPLTRRTEELCSGSYSLGKNVQNNGDLPEEVLTSDNITMQNVLSWSIAKNYTAFDVSHNNDHDEPESPISAQSPSSSISSRSKFNEENLERRNGDVLHDTYEYVKEVPVELFTVSRLVGKKDEQ</sequence>
<dbReference type="PANTHER" id="PTHR23252:SF24">
    <property type="entry name" value="TRANSMEMBRANE PROTEIN 145"/>
    <property type="match status" value="1"/>
</dbReference>
<evidence type="ECO:0000313" key="11">
    <source>
        <dbReference type="EMBL" id="KAK4878359.1"/>
    </source>
</evidence>
<dbReference type="InterPro" id="IPR019336">
    <property type="entry name" value="GPR180/TMEM145_TM"/>
</dbReference>
<feature type="transmembrane region" description="Helical" evidence="7">
    <location>
        <begin position="295"/>
        <end position="314"/>
    </location>
</feature>
<gene>
    <name evidence="11" type="ORF">RN001_010865</name>
</gene>
<evidence type="ECO:0000256" key="8">
    <source>
        <dbReference type="SAM" id="SignalP"/>
    </source>
</evidence>
<comment type="caution">
    <text evidence="11">The sequence shown here is derived from an EMBL/GenBank/DDBJ whole genome shotgun (WGS) entry which is preliminary data.</text>
</comment>
<keyword evidence="5" id="KW-0325">Glycoprotein</keyword>
<evidence type="ECO:0000259" key="9">
    <source>
        <dbReference type="Pfam" id="PF10192"/>
    </source>
</evidence>
<dbReference type="GO" id="GO:0016020">
    <property type="term" value="C:membrane"/>
    <property type="evidence" value="ECO:0007669"/>
    <property type="project" value="UniProtKB-SubCell"/>
</dbReference>
<accession>A0AAN7PVB9</accession>